<accession>A0A433U5D4</accession>
<sequence length="142" mass="15924">HLDELTVVPVESCLPLRRSLHEIFSQVVPEPSPHDLGHSHYSWDRRISLPPVSLHHDVVETGQSVLQLHLAEPVESDGEQPQGAAHELQAKLGLQALEEGADGRPHRARQRKVLDLCVGRPGHGFVHQQLQVERVWRLLEGI</sequence>
<dbReference type="Proteomes" id="UP000271974">
    <property type="component" value="Unassembled WGS sequence"/>
</dbReference>
<gene>
    <name evidence="1" type="ORF">EGW08_003260</name>
</gene>
<reference evidence="1 2" key="1">
    <citation type="submission" date="2019-01" db="EMBL/GenBank/DDBJ databases">
        <title>A draft genome assembly of the solar-powered sea slug Elysia chlorotica.</title>
        <authorList>
            <person name="Cai H."/>
            <person name="Li Q."/>
            <person name="Fang X."/>
            <person name="Li J."/>
            <person name="Curtis N.E."/>
            <person name="Altenburger A."/>
            <person name="Shibata T."/>
            <person name="Feng M."/>
            <person name="Maeda T."/>
            <person name="Schwartz J.A."/>
            <person name="Shigenobu S."/>
            <person name="Lundholm N."/>
            <person name="Nishiyama T."/>
            <person name="Yang H."/>
            <person name="Hasebe M."/>
            <person name="Li S."/>
            <person name="Pierce S.K."/>
            <person name="Wang J."/>
        </authorList>
    </citation>
    <scope>NUCLEOTIDE SEQUENCE [LARGE SCALE GENOMIC DNA]</scope>
    <source>
        <strain evidence="1">EC2010</strain>
        <tissue evidence="1">Whole organism of an adult</tissue>
    </source>
</reference>
<organism evidence="1 2">
    <name type="scientific">Elysia chlorotica</name>
    <name type="common">Eastern emerald elysia</name>
    <name type="synonym">Sea slug</name>
    <dbReference type="NCBI Taxonomy" id="188477"/>
    <lineage>
        <taxon>Eukaryota</taxon>
        <taxon>Metazoa</taxon>
        <taxon>Spiralia</taxon>
        <taxon>Lophotrochozoa</taxon>
        <taxon>Mollusca</taxon>
        <taxon>Gastropoda</taxon>
        <taxon>Heterobranchia</taxon>
        <taxon>Euthyneura</taxon>
        <taxon>Panpulmonata</taxon>
        <taxon>Sacoglossa</taxon>
        <taxon>Placobranchoidea</taxon>
        <taxon>Plakobranchidae</taxon>
        <taxon>Elysia</taxon>
    </lineage>
</organism>
<comment type="caution">
    <text evidence="1">The sequence shown here is derived from an EMBL/GenBank/DDBJ whole genome shotgun (WGS) entry which is preliminary data.</text>
</comment>
<feature type="non-terminal residue" evidence="1">
    <location>
        <position position="1"/>
    </location>
</feature>
<evidence type="ECO:0000313" key="1">
    <source>
        <dbReference type="EMBL" id="RUS89013.1"/>
    </source>
</evidence>
<proteinExistence type="predicted"/>
<evidence type="ECO:0000313" key="2">
    <source>
        <dbReference type="Proteomes" id="UP000271974"/>
    </source>
</evidence>
<protein>
    <submittedName>
        <fullName evidence="1">Uncharacterized protein</fullName>
    </submittedName>
</protein>
<dbReference type="AlphaFoldDB" id="A0A433U5D4"/>
<name>A0A433U5D4_ELYCH</name>
<keyword evidence="2" id="KW-1185">Reference proteome</keyword>
<dbReference type="EMBL" id="RQTK01000069">
    <property type="protein sequence ID" value="RUS89013.1"/>
    <property type="molecule type" value="Genomic_DNA"/>
</dbReference>